<sequence>MSLEQKSKNDSEKIMRFIESHPKFDAIYSAFAKGPDPECCFMWTTTEWWTQEEGEAIEIVSNKVLDYNWDSSGYGYMMRVIQGKIQALPVVKAVAVKDNLQDDEAKFAGDPRTGKGSPFYKTLKSFQLDTLEEGKNFAKSYQQTSFGKAMDDNNKKALDVMAKKGADEAANYMMAQAGGDYARMRSMFG</sequence>
<accession>A0A6C0IRR1</accession>
<dbReference type="AlphaFoldDB" id="A0A6C0IRR1"/>
<name>A0A6C0IRR1_9ZZZZ</name>
<evidence type="ECO:0000313" key="1">
    <source>
        <dbReference type="EMBL" id="QHT95106.1"/>
    </source>
</evidence>
<organism evidence="1">
    <name type="scientific">viral metagenome</name>
    <dbReference type="NCBI Taxonomy" id="1070528"/>
    <lineage>
        <taxon>unclassified sequences</taxon>
        <taxon>metagenomes</taxon>
        <taxon>organismal metagenomes</taxon>
    </lineage>
</organism>
<protein>
    <submittedName>
        <fullName evidence="1">Uncharacterized protein</fullName>
    </submittedName>
</protein>
<dbReference type="EMBL" id="MN740234">
    <property type="protein sequence ID" value="QHT95106.1"/>
    <property type="molecule type" value="Genomic_DNA"/>
</dbReference>
<reference evidence="1" key="1">
    <citation type="journal article" date="2020" name="Nature">
        <title>Giant virus diversity and host interactions through global metagenomics.</title>
        <authorList>
            <person name="Schulz F."/>
            <person name="Roux S."/>
            <person name="Paez-Espino D."/>
            <person name="Jungbluth S."/>
            <person name="Walsh D.A."/>
            <person name="Denef V.J."/>
            <person name="McMahon K.D."/>
            <person name="Konstantinidis K.T."/>
            <person name="Eloe-Fadrosh E.A."/>
            <person name="Kyrpides N.C."/>
            <person name="Woyke T."/>
        </authorList>
    </citation>
    <scope>NUCLEOTIDE SEQUENCE</scope>
    <source>
        <strain evidence="1">GVMAG-M-3300024261-37</strain>
    </source>
</reference>
<proteinExistence type="predicted"/>